<evidence type="ECO:0000256" key="1">
    <source>
        <dbReference type="ARBA" id="ARBA00022691"/>
    </source>
</evidence>
<dbReference type="RefSeq" id="WP_012123091.1">
    <property type="nucleotide sequence ID" value="NC_009776.1"/>
</dbReference>
<dbReference type="PIRSF" id="PIRSF006779">
    <property type="entry name" value="UCP006779"/>
    <property type="match status" value="1"/>
</dbReference>
<dbReference type="eggNOG" id="arCOG04309">
    <property type="taxonomic scope" value="Archaea"/>
</dbReference>
<dbReference type="InterPro" id="IPR023227">
    <property type="entry name" value="SAM_OH_AdoTrfase_C_sf"/>
</dbReference>
<feature type="domain" description="S-adenosyl-l-methionine hydroxide adenosyltransferase N-terminal" evidence="3">
    <location>
        <begin position="3"/>
        <end position="145"/>
    </location>
</feature>
<dbReference type="EMBL" id="CP000816">
    <property type="protein sequence ID" value="ABU82127.1"/>
    <property type="molecule type" value="Genomic_DNA"/>
</dbReference>
<dbReference type="Gene3D" id="2.40.30.90">
    <property type="entry name" value="Bacterial fluorinating enzyme like"/>
    <property type="match status" value="1"/>
</dbReference>
<dbReference type="KEGG" id="iho:Igni_0947"/>
<dbReference type="GeneID" id="5562309"/>
<dbReference type="AlphaFoldDB" id="A8AB25"/>
<dbReference type="SUPFAM" id="SSF101852">
    <property type="entry name" value="Bacterial fluorinating enzyme, C-terminal domain"/>
    <property type="match status" value="1"/>
</dbReference>
<dbReference type="InterPro" id="IPR046470">
    <property type="entry name" value="SAM_HAT_C"/>
</dbReference>
<evidence type="ECO:0000313" key="6">
    <source>
        <dbReference type="Proteomes" id="UP000000262"/>
    </source>
</evidence>
<evidence type="ECO:0000313" key="5">
    <source>
        <dbReference type="EMBL" id="ABU82127.1"/>
    </source>
</evidence>
<evidence type="ECO:0000259" key="4">
    <source>
        <dbReference type="Pfam" id="PF20257"/>
    </source>
</evidence>
<dbReference type="HOGENOM" id="CLU_059734_1_1_2"/>
<organism evidence="5 6">
    <name type="scientific">Ignicoccus hospitalis (strain KIN4/I / DSM 18386 / JCM 14125)</name>
    <dbReference type="NCBI Taxonomy" id="453591"/>
    <lineage>
        <taxon>Archaea</taxon>
        <taxon>Thermoproteota</taxon>
        <taxon>Thermoprotei</taxon>
        <taxon>Desulfurococcales</taxon>
        <taxon>Desulfurococcaceae</taxon>
        <taxon>Ignicoccus</taxon>
    </lineage>
</organism>
<dbReference type="Pfam" id="PF01887">
    <property type="entry name" value="SAM_HAT_N"/>
    <property type="match status" value="1"/>
</dbReference>
<evidence type="ECO:0000259" key="3">
    <source>
        <dbReference type="Pfam" id="PF01887"/>
    </source>
</evidence>
<proteinExistence type="inferred from homology"/>
<dbReference type="PANTHER" id="PTHR35092">
    <property type="entry name" value="CHLORINASE MJ1651"/>
    <property type="match status" value="1"/>
</dbReference>
<dbReference type="Gene3D" id="3.40.50.10790">
    <property type="entry name" value="S-adenosyl-l-methionine hydroxide adenosyltransferase, N-terminal"/>
    <property type="match status" value="1"/>
</dbReference>
<dbReference type="SUPFAM" id="SSF102522">
    <property type="entry name" value="Bacterial fluorinating enzyme, N-terminal domain"/>
    <property type="match status" value="1"/>
</dbReference>
<dbReference type="InterPro" id="IPR023228">
    <property type="entry name" value="SAM_OH_AdoTrfase_N_sf"/>
</dbReference>
<dbReference type="InterPro" id="IPR046469">
    <property type="entry name" value="SAM_HAT_N"/>
</dbReference>
<evidence type="ECO:0008006" key="7">
    <source>
        <dbReference type="Google" id="ProtNLM"/>
    </source>
</evidence>
<dbReference type="OrthoDB" id="372224at2157"/>
<protein>
    <recommendedName>
        <fullName evidence="7">SAM-dependent chlorinase/fluorinase</fullName>
    </recommendedName>
</protein>
<gene>
    <name evidence="5" type="ordered locus">Igni_0947</name>
</gene>
<dbReference type="PhylomeDB" id="A8AB25"/>
<reference evidence="5 6" key="1">
    <citation type="journal article" date="2008" name="Genome Biol.">
        <title>A genomic analysis of the archaeal system Ignicoccus hospitalis-Nanoarchaeum equitans.</title>
        <authorList>
            <person name="Podar M."/>
            <person name="Anderson I."/>
            <person name="Makarova K.S."/>
            <person name="Elkins J.G."/>
            <person name="Ivanova N."/>
            <person name="Wall M.A."/>
            <person name="Lykidis A."/>
            <person name="Mavromatis K."/>
            <person name="Sun H."/>
            <person name="Hudson M.E."/>
            <person name="Chen W."/>
            <person name="Deciu C."/>
            <person name="Hutchison D."/>
            <person name="Eads J.R."/>
            <person name="Anderson A."/>
            <person name="Fernandes F."/>
            <person name="Szeto E."/>
            <person name="Lapidus A."/>
            <person name="Kyrpides N.C."/>
            <person name="Saier M.H.Jr."/>
            <person name="Richardson P.M."/>
            <person name="Rachel R."/>
            <person name="Huber H."/>
            <person name="Eisen J.A."/>
            <person name="Koonin E.V."/>
            <person name="Keller M."/>
            <person name="Stetter K.O."/>
        </authorList>
    </citation>
    <scope>NUCLEOTIDE SEQUENCE [LARGE SCALE GENOMIC DNA]</scope>
    <source>
        <strain evidence="6">KIN4/I / DSM 18386 / JCM 14125</strain>
    </source>
</reference>
<keyword evidence="1" id="KW-0949">S-adenosyl-L-methionine</keyword>
<keyword evidence="6" id="KW-1185">Reference proteome</keyword>
<name>A8AB25_IGNH4</name>
<dbReference type="Pfam" id="PF20257">
    <property type="entry name" value="SAM_HAT_C"/>
    <property type="match status" value="1"/>
</dbReference>
<comment type="similarity">
    <text evidence="2">Belongs to the SAM hydrolase / SAM-dependent halogenase family.</text>
</comment>
<dbReference type="PANTHER" id="PTHR35092:SF1">
    <property type="entry name" value="CHLORINASE MJ1651"/>
    <property type="match status" value="1"/>
</dbReference>
<evidence type="ECO:0000256" key="2">
    <source>
        <dbReference type="ARBA" id="ARBA00024035"/>
    </source>
</evidence>
<dbReference type="STRING" id="453591.Igni_0947"/>
<dbReference type="Proteomes" id="UP000000262">
    <property type="component" value="Chromosome"/>
</dbReference>
<sequence length="250" mass="26991">MLALITDYGYKDVYAGILKIVAKEVCKDAEIIDVTHGIEPFNVLEGAVATLVAAKHLPEGSTLVAVVDPGVGSEREAVAARVGGRFLIGPNNGLLWLAAQELGLEKAVRIEKKLVRYSSHTFHGRDLFVPAGAFLECGGGLEELGPETSLTPLPFELYAKLGDKRVETVAVYVDRFGNVMTWAKEAPFELGELVRVNGRPARFVRTFSEVKPGELAVYINSFGYLEVAQYMGDASKSLGLRPGDPVVVEA</sequence>
<dbReference type="InterPro" id="IPR002747">
    <property type="entry name" value="SAM_OH_AdoTrfase"/>
</dbReference>
<accession>A8AB25</accession>
<feature type="domain" description="S-adenosyl-l-methionine hydroxide adenosyltransferase C-terminal" evidence="4">
    <location>
        <begin position="171"/>
        <end position="246"/>
    </location>
</feature>